<gene>
    <name evidence="6" type="primary">SCGB1D4</name>
</gene>
<dbReference type="InParanoid" id="A0A5F4WK41"/>
<dbReference type="GO" id="GO:0005615">
    <property type="term" value="C:extracellular space"/>
    <property type="evidence" value="ECO:0007669"/>
    <property type="project" value="TreeGrafter"/>
</dbReference>
<dbReference type="FunCoup" id="A0A5F4WK41">
    <property type="interactions" value="23"/>
</dbReference>
<dbReference type="OMA" id="KLQVKHC"/>
<name>A0A5F4WK41_CALJA</name>
<feature type="signal peptide" evidence="5">
    <location>
        <begin position="1"/>
        <end position="21"/>
    </location>
</feature>
<proteinExistence type="inferred from homology"/>
<dbReference type="STRING" id="9483.ENSCJAP00000078046"/>
<comment type="subcellular location">
    <subcellularLocation>
        <location evidence="1">Secreted</location>
    </subcellularLocation>
</comment>
<reference evidence="6" key="3">
    <citation type="submission" date="2025-09" db="UniProtKB">
        <authorList>
            <consortium name="Ensembl"/>
        </authorList>
    </citation>
    <scope>IDENTIFICATION</scope>
</reference>
<keyword evidence="3 5" id="KW-0732">Signal</keyword>
<protein>
    <submittedName>
        <fullName evidence="6">Secretoglobin family 1D member 4</fullName>
    </submittedName>
</protein>
<reference evidence="6" key="2">
    <citation type="submission" date="2025-08" db="UniProtKB">
        <authorList>
            <consortium name="Ensembl"/>
        </authorList>
    </citation>
    <scope>IDENTIFICATION</scope>
</reference>
<dbReference type="AlphaFoldDB" id="A0A5F4WK41"/>
<evidence type="ECO:0000256" key="5">
    <source>
        <dbReference type="SAM" id="SignalP"/>
    </source>
</evidence>
<dbReference type="Pfam" id="PF01099">
    <property type="entry name" value="Uteroglobin"/>
    <property type="match status" value="1"/>
</dbReference>
<organism evidence="6 7">
    <name type="scientific">Callithrix jacchus</name>
    <name type="common">White-tufted-ear marmoset</name>
    <name type="synonym">Simia Jacchus</name>
    <dbReference type="NCBI Taxonomy" id="9483"/>
    <lineage>
        <taxon>Eukaryota</taxon>
        <taxon>Metazoa</taxon>
        <taxon>Chordata</taxon>
        <taxon>Craniata</taxon>
        <taxon>Vertebrata</taxon>
        <taxon>Euteleostomi</taxon>
        <taxon>Mammalia</taxon>
        <taxon>Eutheria</taxon>
        <taxon>Euarchontoglires</taxon>
        <taxon>Primates</taxon>
        <taxon>Haplorrhini</taxon>
        <taxon>Platyrrhini</taxon>
        <taxon>Cebidae</taxon>
        <taxon>Callitrichinae</taxon>
        <taxon>Callithrix</taxon>
        <taxon>Callithrix</taxon>
    </lineage>
</organism>
<reference evidence="6" key="1">
    <citation type="submission" date="2009-03" db="EMBL/GenBank/DDBJ databases">
        <authorList>
            <person name="Warren W."/>
            <person name="Ye L."/>
            <person name="Minx P."/>
            <person name="Worley K."/>
            <person name="Gibbs R."/>
            <person name="Wilson R.K."/>
        </authorList>
    </citation>
    <scope>NUCLEOTIDE SEQUENCE [LARGE SCALE GENOMIC DNA]</scope>
</reference>
<dbReference type="InterPro" id="IPR016126">
    <property type="entry name" value="Secretoglobin"/>
</dbReference>
<dbReference type="PANTHER" id="PTHR11332">
    <property type="entry name" value="SECRETOGLOBIN FAMILY 1D"/>
    <property type="match status" value="1"/>
</dbReference>
<dbReference type="Bgee" id="ENSCJAG00000058578">
    <property type="expression patterns" value="Expressed in testis and 3 other cell types or tissues"/>
</dbReference>
<evidence type="ECO:0000313" key="6">
    <source>
        <dbReference type="Ensembl" id="ENSCJAP00000078046.2"/>
    </source>
</evidence>
<dbReference type="PROSITE" id="PS51311">
    <property type="entry name" value="SCGB"/>
    <property type="match status" value="1"/>
</dbReference>
<evidence type="ECO:0000313" key="7">
    <source>
        <dbReference type="Proteomes" id="UP000008225"/>
    </source>
</evidence>
<keyword evidence="7" id="KW-1185">Reference proteome</keyword>
<evidence type="ECO:0000256" key="3">
    <source>
        <dbReference type="ARBA" id="ARBA00022729"/>
    </source>
</evidence>
<evidence type="ECO:0000256" key="2">
    <source>
        <dbReference type="ARBA" id="ARBA00022525"/>
    </source>
</evidence>
<keyword evidence="2" id="KW-0964">Secreted</keyword>
<dbReference type="GeneTree" id="ENSGT00530000063866"/>
<accession>A0A5F4WK41</accession>
<sequence>MRLTVCLLLVMLSLCCYQANAIVCPAVISDITSFLFLNDNLVKLEVGKYNPPPEAVAAKLKIKKCTDQISPGKRVSLKESWRA</sequence>
<dbReference type="PANTHER" id="PTHR11332:SF6">
    <property type="entry name" value="SECRETOGLOBIN FAMILY 1D MEMBER 4"/>
    <property type="match status" value="1"/>
</dbReference>
<dbReference type="Proteomes" id="UP000008225">
    <property type="component" value="Chromosome 11"/>
</dbReference>
<evidence type="ECO:0000256" key="1">
    <source>
        <dbReference type="ARBA" id="ARBA00004613"/>
    </source>
</evidence>
<feature type="chain" id="PRO_5035186771" evidence="5">
    <location>
        <begin position="22"/>
        <end position="83"/>
    </location>
</feature>
<evidence type="ECO:0000256" key="4">
    <source>
        <dbReference type="ARBA" id="ARBA00038364"/>
    </source>
</evidence>
<dbReference type="InterPro" id="IPR035960">
    <property type="entry name" value="Secretoglobin_sf"/>
</dbReference>
<comment type="similarity">
    <text evidence="4">Belongs to the secretoglobin family. Lipophilin subfamily.</text>
</comment>
<dbReference type="Ensembl" id="ENSCJAT00000106524.2">
    <property type="protein sequence ID" value="ENSCJAP00000078046.2"/>
    <property type="gene ID" value="ENSCJAG00000019054.4"/>
</dbReference>
<dbReference type="SUPFAM" id="SSF48201">
    <property type="entry name" value="Uteroglobin-like"/>
    <property type="match status" value="1"/>
</dbReference>
<dbReference type="CDD" id="cd00633">
    <property type="entry name" value="Secretoglobin"/>
    <property type="match status" value="1"/>
</dbReference>